<feature type="active site" description="Proton donor/acceptor" evidence="2">
    <location>
        <position position="250"/>
    </location>
</feature>
<dbReference type="AlphaFoldDB" id="A0A1W5DAS3"/>
<dbReference type="Proteomes" id="UP000192927">
    <property type="component" value="Unassembled WGS sequence"/>
</dbReference>
<keyword evidence="3" id="KW-0862">Zinc</keyword>
<evidence type="ECO:0000313" key="6">
    <source>
        <dbReference type="Proteomes" id="UP000192927"/>
    </source>
</evidence>
<protein>
    <submittedName>
        <fullName evidence="5">Six-bladed beta-propeller, TolB-like</fullName>
    </submittedName>
</protein>
<reference evidence="6" key="1">
    <citation type="submission" date="2017-03" db="EMBL/GenBank/DDBJ databases">
        <authorList>
            <person name="Sharma R."/>
            <person name="Thines M."/>
        </authorList>
    </citation>
    <scope>NUCLEOTIDE SEQUENCE [LARGE SCALE GENOMIC DNA]</scope>
</reference>
<dbReference type="InterPro" id="IPR011042">
    <property type="entry name" value="6-blade_b-propeller_TolB-like"/>
</dbReference>
<feature type="binding site" evidence="3">
    <location>
        <position position="151"/>
    </location>
    <ligand>
        <name>substrate</name>
    </ligand>
</feature>
<feature type="binding site" evidence="3">
    <location>
        <position position="149"/>
    </location>
    <ligand>
        <name>substrate</name>
    </ligand>
</feature>
<dbReference type="Gene3D" id="2.120.10.30">
    <property type="entry name" value="TolB, C-terminal domain"/>
    <property type="match status" value="1"/>
</dbReference>
<dbReference type="PRINTS" id="PR01790">
    <property type="entry name" value="SMP30FAMILY"/>
</dbReference>
<dbReference type="PANTHER" id="PTHR10907">
    <property type="entry name" value="REGUCALCIN"/>
    <property type="match status" value="1"/>
</dbReference>
<keyword evidence="3" id="KW-0479">Metal-binding</keyword>
<feature type="domain" description="SMP-30/Gluconolactonase/LRE-like region" evidence="4">
    <location>
        <begin position="54"/>
        <end position="305"/>
    </location>
</feature>
<feature type="binding site" evidence="3">
    <location>
        <position position="250"/>
    </location>
    <ligand>
        <name>a divalent metal cation</name>
        <dbReference type="ChEBI" id="CHEBI:60240"/>
    </ligand>
</feature>
<comment type="similarity">
    <text evidence="1">Belongs to the SMP-30/CGR1 family.</text>
</comment>
<feature type="binding site" evidence="3">
    <location>
        <position position="56"/>
    </location>
    <ligand>
        <name>a divalent metal cation</name>
        <dbReference type="ChEBI" id="CHEBI:60240"/>
    </ligand>
</feature>
<comment type="cofactor">
    <cofactor evidence="3">
        <name>Zn(2+)</name>
        <dbReference type="ChEBI" id="CHEBI:29105"/>
    </cofactor>
    <text evidence="3">Binds 1 divalent metal cation per subunit.</text>
</comment>
<accession>A0A1W5DAS3</accession>
<organism evidence="5 6">
    <name type="scientific">Lasallia pustulata</name>
    <dbReference type="NCBI Taxonomy" id="136370"/>
    <lineage>
        <taxon>Eukaryota</taxon>
        <taxon>Fungi</taxon>
        <taxon>Dikarya</taxon>
        <taxon>Ascomycota</taxon>
        <taxon>Pezizomycotina</taxon>
        <taxon>Lecanoromycetes</taxon>
        <taxon>OSLEUM clade</taxon>
        <taxon>Umbilicariomycetidae</taxon>
        <taxon>Umbilicariales</taxon>
        <taxon>Umbilicariaceae</taxon>
        <taxon>Lasallia</taxon>
    </lineage>
</organism>
<dbReference type="EMBL" id="FWEW01003608">
    <property type="protein sequence ID" value="SLM39979.1"/>
    <property type="molecule type" value="Genomic_DNA"/>
</dbReference>
<evidence type="ECO:0000256" key="3">
    <source>
        <dbReference type="PIRSR" id="PIRSR605511-2"/>
    </source>
</evidence>
<dbReference type="PANTHER" id="PTHR10907:SF47">
    <property type="entry name" value="REGUCALCIN"/>
    <property type="match status" value="1"/>
</dbReference>
<dbReference type="SUPFAM" id="SSF63829">
    <property type="entry name" value="Calcium-dependent phosphotriesterase"/>
    <property type="match status" value="1"/>
</dbReference>
<name>A0A1W5DAS3_9LECA</name>
<dbReference type="InterPro" id="IPR013658">
    <property type="entry name" value="SGL"/>
</dbReference>
<sequence length="343" mass="38291">MTSFTTAAVDRKDVRFHAPDFNNLRSQAGLTTSAMHELKKWTVSEPYLKIDCGLGEAPFWERTSHQLRFVDIVKQKLHVIDLNKGPSSLKSFDLDVPVGTTADIEGTDDEIIVGAKHGYALLNRTTGKHEYLNRLWDETDGPGKEERMRLNDGAVDTSGRYWAGAMNDPKVHEPTNEGVLFRLDPDMKLHRMIERVTIPNGMGWSADDKRMFFTDTPTKNIFQFDYDAATGDISNRRVYFHCEDEEGAPDGFAMDVEGCIWTSLYGAGKVLRVSPEGKVTGEISLPTRCCSCPGFAGEDLFITSAVEEEPDKYPESAKYGGSLFRVHVGVAGSPIHKFKRVQT</sequence>
<dbReference type="GO" id="GO:0004341">
    <property type="term" value="F:gluconolactonase activity"/>
    <property type="evidence" value="ECO:0007669"/>
    <property type="project" value="TreeGrafter"/>
</dbReference>
<proteinExistence type="inferred from homology"/>
<evidence type="ECO:0000256" key="2">
    <source>
        <dbReference type="PIRSR" id="PIRSR605511-1"/>
    </source>
</evidence>
<feature type="binding site" evidence="3">
    <location>
        <position position="200"/>
    </location>
    <ligand>
        <name>a divalent metal cation</name>
        <dbReference type="ChEBI" id="CHEBI:60240"/>
    </ligand>
</feature>
<dbReference type="GO" id="GO:0005509">
    <property type="term" value="F:calcium ion binding"/>
    <property type="evidence" value="ECO:0007669"/>
    <property type="project" value="TreeGrafter"/>
</dbReference>
<dbReference type="InterPro" id="IPR005511">
    <property type="entry name" value="SMP-30"/>
</dbReference>
<evidence type="ECO:0000259" key="4">
    <source>
        <dbReference type="Pfam" id="PF08450"/>
    </source>
</evidence>
<evidence type="ECO:0000256" key="1">
    <source>
        <dbReference type="ARBA" id="ARBA00008853"/>
    </source>
</evidence>
<keyword evidence="6" id="KW-1185">Reference proteome</keyword>
<dbReference type="Pfam" id="PF08450">
    <property type="entry name" value="SGL"/>
    <property type="match status" value="1"/>
</dbReference>
<evidence type="ECO:0000313" key="5">
    <source>
        <dbReference type="EMBL" id="SLM39979.1"/>
    </source>
</evidence>